<feature type="domain" description="Gfo/Idh/MocA-like oxidoreductase N-terminal" evidence="2">
    <location>
        <begin position="4"/>
        <end position="117"/>
    </location>
</feature>
<dbReference type="RefSeq" id="WP_249865113.1">
    <property type="nucleotide sequence ID" value="NZ_CP027059.1"/>
</dbReference>
<dbReference type="Pfam" id="PF01408">
    <property type="entry name" value="GFO_IDH_MocA"/>
    <property type="match status" value="1"/>
</dbReference>
<feature type="domain" description="GFO/IDH/MocA-like oxidoreductase" evidence="3">
    <location>
        <begin position="136"/>
        <end position="262"/>
    </location>
</feature>
<evidence type="ECO:0000313" key="5">
    <source>
        <dbReference type="Proteomes" id="UP001057134"/>
    </source>
</evidence>
<dbReference type="EMBL" id="CP027059">
    <property type="protein sequence ID" value="UQZ83047.1"/>
    <property type="molecule type" value="Genomic_DNA"/>
</dbReference>
<dbReference type="Gene3D" id="3.40.50.720">
    <property type="entry name" value="NAD(P)-binding Rossmann-like Domain"/>
    <property type="match status" value="1"/>
</dbReference>
<gene>
    <name evidence="4" type="primary">gfo_1</name>
    <name evidence="4" type="ORF">SK3146_02208</name>
</gene>
<organism evidence="4 5">
    <name type="scientific">Paenibacillus konkukensis</name>
    <dbReference type="NCBI Taxonomy" id="2020716"/>
    <lineage>
        <taxon>Bacteria</taxon>
        <taxon>Bacillati</taxon>
        <taxon>Bacillota</taxon>
        <taxon>Bacilli</taxon>
        <taxon>Bacillales</taxon>
        <taxon>Paenibacillaceae</taxon>
        <taxon>Paenibacillus</taxon>
    </lineage>
</organism>
<evidence type="ECO:0000259" key="3">
    <source>
        <dbReference type="Pfam" id="PF22725"/>
    </source>
</evidence>
<accession>A0ABY4RNZ1</accession>
<dbReference type="InterPro" id="IPR055170">
    <property type="entry name" value="GFO_IDH_MocA-like_dom"/>
</dbReference>
<reference evidence="4" key="2">
    <citation type="journal article" date="2021" name="J Anim Sci Technol">
        <title>Complete genome sequence of Paenibacillus konkukensis sp. nov. SK3146 as a potential probiotic strain.</title>
        <authorList>
            <person name="Jung H.I."/>
            <person name="Park S."/>
            <person name="Niu K.M."/>
            <person name="Lee S.W."/>
            <person name="Kothari D."/>
            <person name="Yi K.J."/>
            <person name="Kim S.K."/>
        </authorList>
    </citation>
    <scope>NUCLEOTIDE SEQUENCE</scope>
    <source>
        <strain evidence="4">SK3146</strain>
    </source>
</reference>
<proteinExistence type="predicted"/>
<evidence type="ECO:0000256" key="1">
    <source>
        <dbReference type="ARBA" id="ARBA00023002"/>
    </source>
</evidence>
<dbReference type="EC" id="1.1.99.28" evidence="4"/>
<dbReference type="InterPro" id="IPR000683">
    <property type="entry name" value="Gfo/Idh/MocA-like_OxRdtase_N"/>
</dbReference>
<keyword evidence="5" id="KW-1185">Reference proteome</keyword>
<reference evidence="4" key="1">
    <citation type="submission" date="2018-02" db="EMBL/GenBank/DDBJ databases">
        <authorList>
            <person name="Kim S.-K."/>
            <person name="Jung H.-I."/>
            <person name="Lee S.-W."/>
        </authorList>
    </citation>
    <scope>NUCLEOTIDE SEQUENCE</scope>
    <source>
        <strain evidence="4">SK3146</strain>
    </source>
</reference>
<dbReference type="Proteomes" id="UP001057134">
    <property type="component" value="Chromosome"/>
</dbReference>
<evidence type="ECO:0000259" key="2">
    <source>
        <dbReference type="Pfam" id="PF01408"/>
    </source>
</evidence>
<protein>
    <submittedName>
        <fullName evidence="4">Glucose--fructose oxidoreductase</fullName>
        <ecNumber evidence="4">1.1.99.28</ecNumber>
    </submittedName>
</protein>
<dbReference type="PANTHER" id="PTHR43818">
    <property type="entry name" value="BCDNA.GH03377"/>
    <property type="match status" value="1"/>
</dbReference>
<dbReference type="SUPFAM" id="SSF55347">
    <property type="entry name" value="Glyceraldehyde-3-phosphate dehydrogenase-like, C-terminal domain"/>
    <property type="match status" value="1"/>
</dbReference>
<name>A0ABY4RNZ1_9BACL</name>
<dbReference type="InterPro" id="IPR036291">
    <property type="entry name" value="NAD(P)-bd_dom_sf"/>
</dbReference>
<dbReference type="SUPFAM" id="SSF51735">
    <property type="entry name" value="NAD(P)-binding Rossmann-fold domains"/>
    <property type="match status" value="1"/>
</dbReference>
<dbReference type="PANTHER" id="PTHR43818:SF11">
    <property type="entry name" value="BCDNA.GH03377"/>
    <property type="match status" value="1"/>
</dbReference>
<keyword evidence="1 4" id="KW-0560">Oxidoreductase</keyword>
<dbReference type="Pfam" id="PF22725">
    <property type="entry name" value="GFO_IDH_MocA_C3"/>
    <property type="match status" value="1"/>
</dbReference>
<evidence type="ECO:0000313" key="4">
    <source>
        <dbReference type="EMBL" id="UQZ83047.1"/>
    </source>
</evidence>
<dbReference type="GO" id="GO:0047061">
    <property type="term" value="F:glucose-fructose oxidoreductase activity"/>
    <property type="evidence" value="ECO:0007669"/>
    <property type="project" value="UniProtKB-EC"/>
</dbReference>
<dbReference type="InterPro" id="IPR050463">
    <property type="entry name" value="Gfo/Idh/MocA_oxidrdct_glycsds"/>
</dbReference>
<dbReference type="Gene3D" id="3.30.360.10">
    <property type="entry name" value="Dihydrodipicolinate Reductase, domain 2"/>
    <property type="match status" value="1"/>
</dbReference>
<sequence>MMTIRIGLIGAGGIARSRHLPGLQKLEGVELAAVANRRYDNALKAAEEYGFGKAYRTWQEVAEDPAVDAVFVCTPPYLHKEITAYCLARGKHVFSQARMAMNLPEALEMLKLDESTRLTTMLCPPPNYMKVEPYALQLLAEGTLGDIRHVSLTHPSGQYSDPRKPLHWRQRADLQGINALDVGIMGEVLNKWFGPVKTLYAEGQTWVTERPQDNEGFSRVELPDSVTVIGRFARGPQLTALFSGAVQGGTPQLSIHGSRGTLTCYPEASYLLLRTVEGEKRLDVPADRIKEWTVERDFIEAVRQGRKGDPSFRDGAKYMAFTQAVADSIRTGGRVAVAEIS</sequence>